<feature type="domain" description="Cch helix turn helix" evidence="2">
    <location>
        <begin position="250"/>
        <end position="331"/>
    </location>
</feature>
<dbReference type="Pfam" id="PF06048">
    <property type="entry name" value="DUF927"/>
    <property type="match status" value="1"/>
</dbReference>
<sequence length="337" mass="38710">QAEECFWFEWSGDTSKGKTTSLMIAASVWGKPSKLKKSWHLTPVAVERLASVMNHLPIFLDDTKNAKRKNDIPSIVYNHTEGVGKVRGSIAGMQETATWKCIAFSTGESKITQFRDQNGEYGAGIAARVLSVDGLPFEKADKDTARIVRHIENLLTDHYGVMGQVFIRYIVEHMADLPTWRDYYENAIRYYRENAENSVSGRLAKHMAFLDTAAHILHDEILRDQYAYRDALEVIWQEIISDNADIDRPKKALEHVYSFSLANKGQFLQSTSDEPTRDTLGEWNTENAFWAEIRFFPHALKKILRDHGDEPEAILKSWRQRGWIDAKRGYTKQIRIN</sequence>
<evidence type="ECO:0000313" key="4">
    <source>
        <dbReference type="Proteomes" id="UP001375743"/>
    </source>
</evidence>
<dbReference type="Proteomes" id="UP001375743">
    <property type="component" value="Unassembled WGS sequence"/>
</dbReference>
<dbReference type="Pfam" id="PF18662">
    <property type="entry name" value="HTH_56"/>
    <property type="match status" value="1"/>
</dbReference>
<protein>
    <submittedName>
        <fullName evidence="3">DUF927 domain-containing protein</fullName>
    </submittedName>
</protein>
<evidence type="ECO:0000313" key="3">
    <source>
        <dbReference type="EMBL" id="MEK0086203.1"/>
    </source>
</evidence>
<proteinExistence type="predicted"/>
<dbReference type="InterPro" id="IPR009270">
    <property type="entry name" value="DUF927"/>
</dbReference>
<feature type="non-terminal residue" evidence="3">
    <location>
        <position position="337"/>
    </location>
</feature>
<dbReference type="RefSeq" id="WP_418162033.1">
    <property type="nucleotide sequence ID" value="NZ_JBBLZC010000074.1"/>
</dbReference>
<name>A0ABU8XYB2_9PROT</name>
<organism evidence="3 4">
    <name type="scientific">Benzoatithermus flavus</name>
    <dbReference type="NCBI Taxonomy" id="3108223"/>
    <lineage>
        <taxon>Bacteria</taxon>
        <taxon>Pseudomonadati</taxon>
        <taxon>Pseudomonadota</taxon>
        <taxon>Alphaproteobacteria</taxon>
        <taxon>Geminicoccales</taxon>
        <taxon>Geminicoccaceae</taxon>
        <taxon>Benzoatithermus</taxon>
    </lineage>
</organism>
<evidence type="ECO:0000259" key="2">
    <source>
        <dbReference type="Pfam" id="PF18662"/>
    </source>
</evidence>
<feature type="domain" description="DUF927" evidence="1">
    <location>
        <begin position="4"/>
        <end position="94"/>
    </location>
</feature>
<feature type="non-terminal residue" evidence="3">
    <location>
        <position position="1"/>
    </location>
</feature>
<reference evidence="3 4" key="1">
    <citation type="submission" date="2024-01" db="EMBL/GenBank/DDBJ databases">
        <title>Multi-omics insights into the function and evolution of sodium benzoate biodegradation pathways in Benzoatithermus flavus gen. nov., sp. nov. from hot spring.</title>
        <authorList>
            <person name="Hu C.-J."/>
            <person name="Li W.-J."/>
        </authorList>
    </citation>
    <scope>NUCLEOTIDE SEQUENCE [LARGE SCALE GENOMIC DNA]</scope>
    <source>
        <strain evidence="3 4">SYSU G07066</strain>
    </source>
</reference>
<dbReference type="EMBL" id="JBBLZC010000074">
    <property type="protein sequence ID" value="MEK0086203.1"/>
    <property type="molecule type" value="Genomic_DNA"/>
</dbReference>
<comment type="caution">
    <text evidence="3">The sequence shown here is derived from an EMBL/GenBank/DDBJ whole genome shotgun (WGS) entry which is preliminary data.</text>
</comment>
<accession>A0ABU8XYB2</accession>
<dbReference type="InterPro" id="IPR040538">
    <property type="entry name" value="Cch_HTH"/>
</dbReference>
<evidence type="ECO:0000259" key="1">
    <source>
        <dbReference type="Pfam" id="PF06048"/>
    </source>
</evidence>
<keyword evidence="4" id="KW-1185">Reference proteome</keyword>
<gene>
    <name evidence="3" type="ORF">U1T56_23955</name>
</gene>